<dbReference type="PROSITE" id="PS51257">
    <property type="entry name" value="PROKAR_LIPOPROTEIN"/>
    <property type="match status" value="1"/>
</dbReference>
<feature type="signal peptide" evidence="1">
    <location>
        <begin position="1"/>
        <end position="27"/>
    </location>
</feature>
<accession>A0A3B7R0L0</accession>
<name>A0A3B7R0L0_9BACT</name>
<proteinExistence type="predicted"/>
<dbReference type="EMBL" id="CP032317">
    <property type="protein sequence ID" value="AYA37292.1"/>
    <property type="molecule type" value="Genomic_DNA"/>
</dbReference>
<evidence type="ECO:0008006" key="4">
    <source>
        <dbReference type="Google" id="ProtNLM"/>
    </source>
</evidence>
<protein>
    <recommendedName>
        <fullName evidence="4">Lipoprotein</fullName>
    </recommendedName>
</protein>
<keyword evidence="1" id="KW-0732">Signal</keyword>
<organism evidence="2 3">
    <name type="scientific">Hymenobacter oligotrophus</name>
    <dbReference type="NCBI Taxonomy" id="2319843"/>
    <lineage>
        <taxon>Bacteria</taxon>
        <taxon>Pseudomonadati</taxon>
        <taxon>Bacteroidota</taxon>
        <taxon>Cytophagia</taxon>
        <taxon>Cytophagales</taxon>
        <taxon>Hymenobacteraceae</taxon>
        <taxon>Hymenobacter</taxon>
    </lineage>
</organism>
<dbReference type="KEGG" id="hyh:D3Y59_09650"/>
<reference evidence="2 3" key="1">
    <citation type="submission" date="2018-09" db="EMBL/GenBank/DDBJ databases">
        <title>Hymenobacter medium sp. nov., isolated from R2A medium.</title>
        <authorList>
            <person name="Yingchao G."/>
        </authorList>
    </citation>
    <scope>NUCLEOTIDE SEQUENCE [LARGE SCALE GENOMIC DNA]</scope>
    <source>
        <strain evidence="3">sh-6</strain>
    </source>
</reference>
<dbReference type="Proteomes" id="UP000262802">
    <property type="component" value="Chromosome"/>
</dbReference>
<evidence type="ECO:0000313" key="2">
    <source>
        <dbReference type="EMBL" id="AYA37292.1"/>
    </source>
</evidence>
<evidence type="ECO:0000256" key="1">
    <source>
        <dbReference type="SAM" id="SignalP"/>
    </source>
</evidence>
<keyword evidence="3" id="KW-1185">Reference proteome</keyword>
<evidence type="ECO:0000313" key="3">
    <source>
        <dbReference type="Proteomes" id="UP000262802"/>
    </source>
</evidence>
<feature type="chain" id="PRO_5017831257" description="Lipoprotein" evidence="1">
    <location>
        <begin position="28"/>
        <end position="87"/>
    </location>
</feature>
<sequence>MKTLLKTSLAVLVAAAGAMLSSCVTPARTVVVAPAPRPVVVRPYPAPRPYYAPRAPRYYRPAPYRHGYRAPYYPPAPRPGRRVIIVR</sequence>
<gene>
    <name evidence="2" type="ORF">D3Y59_09650</name>
</gene>
<dbReference type="AlphaFoldDB" id="A0A3B7R0L0"/>
<dbReference type="RefSeq" id="WP_119444866.1">
    <property type="nucleotide sequence ID" value="NZ_CP032317.1"/>
</dbReference>